<dbReference type="InterPro" id="IPR012337">
    <property type="entry name" value="RNaseH-like_sf"/>
</dbReference>
<reference evidence="7" key="1">
    <citation type="submission" date="2020-05" db="EMBL/GenBank/DDBJ databases">
        <title>Evolutionary and genomic comparisons of hybrid uninucleate and nonhybrid Rhizoctonia fungi.</title>
        <authorList>
            <person name="Li C."/>
            <person name="Chen X."/>
        </authorList>
    </citation>
    <scope>NUCLEOTIDE SEQUENCE</scope>
    <source>
        <strain evidence="7">AG-1 IA</strain>
    </source>
</reference>
<dbReference type="Gene3D" id="3.30.420.10">
    <property type="entry name" value="Ribonuclease H-like superfamily/Ribonuclease H"/>
    <property type="match status" value="1"/>
</dbReference>
<feature type="domain" description="Chromo" evidence="5">
    <location>
        <begin position="226"/>
        <end position="285"/>
    </location>
</feature>
<evidence type="ECO:0000256" key="2">
    <source>
        <dbReference type="ARBA" id="ARBA00022884"/>
    </source>
</evidence>
<evidence type="ECO:0000256" key="4">
    <source>
        <dbReference type="SAM" id="SignalP"/>
    </source>
</evidence>
<dbReference type="InterPro" id="IPR023779">
    <property type="entry name" value="Chromodomain_CS"/>
</dbReference>
<evidence type="ECO:0000259" key="5">
    <source>
        <dbReference type="PROSITE" id="PS50013"/>
    </source>
</evidence>
<organism evidence="7 8">
    <name type="scientific">Rhizoctonia solani</name>
    <dbReference type="NCBI Taxonomy" id="456999"/>
    <lineage>
        <taxon>Eukaryota</taxon>
        <taxon>Fungi</taxon>
        <taxon>Dikarya</taxon>
        <taxon>Basidiomycota</taxon>
        <taxon>Agaricomycotina</taxon>
        <taxon>Agaricomycetes</taxon>
        <taxon>Cantharellales</taxon>
        <taxon>Ceratobasidiaceae</taxon>
        <taxon>Rhizoctonia</taxon>
    </lineage>
</organism>
<dbReference type="Pfam" id="PF00385">
    <property type="entry name" value="Chromo"/>
    <property type="match status" value="1"/>
</dbReference>
<dbReference type="InterPro" id="IPR056924">
    <property type="entry name" value="SH3_Tf2-1"/>
</dbReference>
<dbReference type="InterPro" id="IPR050951">
    <property type="entry name" value="Retrovirus_Pol_polyprotein"/>
</dbReference>
<feature type="signal peptide" evidence="4">
    <location>
        <begin position="1"/>
        <end position="17"/>
    </location>
</feature>
<protein>
    <submittedName>
        <fullName evidence="7">Retrotransposable element Tf2 protein</fullName>
    </submittedName>
</protein>
<dbReference type="InterPro" id="IPR000953">
    <property type="entry name" value="Chromo/chromo_shadow_dom"/>
</dbReference>
<dbReference type="InterPro" id="IPR036397">
    <property type="entry name" value="RNaseH_sf"/>
</dbReference>
<dbReference type="InterPro" id="IPR016197">
    <property type="entry name" value="Chromo-like_dom_sf"/>
</dbReference>
<keyword evidence="2" id="KW-0694">RNA-binding</keyword>
<dbReference type="PROSITE" id="PS00598">
    <property type="entry name" value="CHROMO_1"/>
    <property type="match status" value="1"/>
</dbReference>
<sequence>MTILVWGLAYLSHDVLGCILSHLQTLAYHPQSNGQTEQVNPSIEHFLRAYSGVNQRDWTKWLPMAEFAYNNAIHSSTGKSPFKALYGWEPSLTPSNVLTDVPEADDLASQMEAQWQEIEAALRQSKTRMIARETGEPLEFKIGEEAWLDAKNIKLKTLSPKLTKQHLGPFKVIKKISDQAYHLELPSTMRIHNVFYVGLLSKVKRDKKRNFENRPPPVTVDGEEEYKVEGITDMEKRDGKWFFRVKWKGYGSEENTWEPRENLKNAEKILKKFKKEMKEKALGTAKALKGGQCCRHI</sequence>
<dbReference type="SUPFAM" id="SSF54160">
    <property type="entry name" value="Chromo domain-like"/>
    <property type="match status" value="1"/>
</dbReference>
<dbReference type="SUPFAM" id="SSF53098">
    <property type="entry name" value="Ribonuclease H-like"/>
    <property type="match status" value="1"/>
</dbReference>
<dbReference type="RefSeq" id="XP_043178828.1">
    <property type="nucleotide sequence ID" value="XM_043323332.1"/>
</dbReference>
<dbReference type="SMART" id="SM00298">
    <property type="entry name" value="CHROMO"/>
    <property type="match status" value="1"/>
</dbReference>
<keyword evidence="3" id="KW-0539">Nucleus</keyword>
<dbReference type="PANTHER" id="PTHR37984">
    <property type="entry name" value="PROTEIN CBG26694"/>
    <property type="match status" value="1"/>
</dbReference>
<dbReference type="PROSITE" id="PS50013">
    <property type="entry name" value="CHROMO_2"/>
    <property type="match status" value="1"/>
</dbReference>
<dbReference type="Gene3D" id="2.40.50.40">
    <property type="match status" value="1"/>
</dbReference>
<name>A0A8H8NUC7_9AGAM</name>
<dbReference type="Pfam" id="PF24626">
    <property type="entry name" value="SH3_Tf2-1"/>
    <property type="match status" value="1"/>
</dbReference>
<evidence type="ECO:0000313" key="8">
    <source>
        <dbReference type="Proteomes" id="UP000650533"/>
    </source>
</evidence>
<gene>
    <name evidence="7" type="ORF">RhiXN_03515</name>
</gene>
<dbReference type="InterPro" id="IPR001584">
    <property type="entry name" value="Integrase_cat-core"/>
</dbReference>
<dbReference type="PRINTS" id="PR00504">
    <property type="entry name" value="CHROMODOMAIN"/>
</dbReference>
<comment type="subcellular location">
    <subcellularLocation>
        <location evidence="1">Nucleus</location>
    </subcellularLocation>
</comment>
<dbReference type="GO" id="GO:0005634">
    <property type="term" value="C:nucleus"/>
    <property type="evidence" value="ECO:0007669"/>
    <property type="project" value="UniProtKB-SubCell"/>
</dbReference>
<dbReference type="InterPro" id="IPR023780">
    <property type="entry name" value="Chromo_domain"/>
</dbReference>
<evidence type="ECO:0000313" key="7">
    <source>
        <dbReference type="EMBL" id="QRW18591.1"/>
    </source>
</evidence>
<proteinExistence type="predicted"/>
<dbReference type="KEGG" id="rsx:RhiXN_03515"/>
<dbReference type="PROSITE" id="PS50994">
    <property type="entry name" value="INTEGRASE"/>
    <property type="match status" value="1"/>
</dbReference>
<dbReference type="EMBL" id="CP059660">
    <property type="protein sequence ID" value="QRW18591.1"/>
    <property type="molecule type" value="Genomic_DNA"/>
</dbReference>
<evidence type="ECO:0000256" key="1">
    <source>
        <dbReference type="ARBA" id="ARBA00004123"/>
    </source>
</evidence>
<keyword evidence="4" id="KW-0732">Signal</keyword>
<dbReference type="Proteomes" id="UP000650533">
    <property type="component" value="Chromosome 3"/>
</dbReference>
<dbReference type="GO" id="GO:0006338">
    <property type="term" value="P:chromatin remodeling"/>
    <property type="evidence" value="ECO:0007669"/>
    <property type="project" value="UniProtKB-ARBA"/>
</dbReference>
<accession>A0A8H8NUC7</accession>
<evidence type="ECO:0000259" key="6">
    <source>
        <dbReference type="PROSITE" id="PS50994"/>
    </source>
</evidence>
<dbReference type="PANTHER" id="PTHR37984:SF15">
    <property type="entry name" value="INTEGRASE CATALYTIC DOMAIN-CONTAINING PROTEIN"/>
    <property type="match status" value="1"/>
</dbReference>
<dbReference type="GeneID" id="67025795"/>
<feature type="chain" id="PRO_5034501705" evidence="4">
    <location>
        <begin position="18"/>
        <end position="297"/>
    </location>
</feature>
<evidence type="ECO:0000256" key="3">
    <source>
        <dbReference type="ARBA" id="ARBA00023242"/>
    </source>
</evidence>
<dbReference type="GO" id="GO:0015074">
    <property type="term" value="P:DNA integration"/>
    <property type="evidence" value="ECO:0007669"/>
    <property type="project" value="InterPro"/>
</dbReference>
<dbReference type="InterPro" id="IPR017984">
    <property type="entry name" value="Chromo_dom_subgr"/>
</dbReference>
<dbReference type="AlphaFoldDB" id="A0A8H8NUC7"/>
<feature type="domain" description="Integrase catalytic" evidence="6">
    <location>
        <begin position="20"/>
        <end position="89"/>
    </location>
</feature>
<dbReference type="GO" id="GO:0003723">
    <property type="term" value="F:RNA binding"/>
    <property type="evidence" value="ECO:0007669"/>
    <property type="project" value="UniProtKB-KW"/>
</dbReference>